<organism evidence="1 2">
    <name type="scientific">Mesorhizobium captivum</name>
    <dbReference type="NCBI Taxonomy" id="3072319"/>
    <lineage>
        <taxon>Bacteria</taxon>
        <taxon>Pseudomonadati</taxon>
        <taxon>Pseudomonadota</taxon>
        <taxon>Alphaproteobacteria</taxon>
        <taxon>Hyphomicrobiales</taxon>
        <taxon>Phyllobacteriaceae</taxon>
        <taxon>Mesorhizobium</taxon>
    </lineage>
</organism>
<proteinExistence type="predicted"/>
<evidence type="ECO:0000313" key="2">
    <source>
        <dbReference type="Proteomes" id="UP001271249"/>
    </source>
</evidence>
<dbReference type="Proteomes" id="UP001271249">
    <property type="component" value="Unassembled WGS sequence"/>
</dbReference>
<keyword evidence="2" id="KW-1185">Reference proteome</keyword>
<dbReference type="EMBL" id="JAVIJC010000009">
    <property type="protein sequence ID" value="MDX8492105.1"/>
    <property type="molecule type" value="Genomic_DNA"/>
</dbReference>
<dbReference type="RefSeq" id="WP_320226093.1">
    <property type="nucleotide sequence ID" value="NZ_JAVIJB010000013.1"/>
</dbReference>
<reference evidence="1 2" key="1">
    <citation type="submission" date="2023-08" db="EMBL/GenBank/DDBJ databases">
        <title>Implementing the SeqCode for naming new Mesorhizobium species isolated from Vachellia karroo root nodules.</title>
        <authorList>
            <person name="Van Lill M."/>
        </authorList>
    </citation>
    <scope>NUCLEOTIDE SEQUENCE [LARGE SCALE GENOMIC DNA]</scope>
    <source>
        <strain evidence="1 2">VK22B</strain>
    </source>
</reference>
<accession>A0ABU4YYP6</accession>
<protein>
    <submittedName>
        <fullName evidence="1">Uncharacterized protein</fullName>
    </submittedName>
</protein>
<name>A0ABU4YYP6_9HYPH</name>
<evidence type="ECO:0000313" key="1">
    <source>
        <dbReference type="EMBL" id="MDX8492105.1"/>
    </source>
</evidence>
<comment type="caution">
    <text evidence="1">The sequence shown here is derived from an EMBL/GenBank/DDBJ whole genome shotgun (WGS) entry which is preliminary data.</text>
</comment>
<sequence>MEDTGTVLAVEMVIVSAWVWLAHRPVAIAIKDAEERNKLLARTEFFANLILEFPNKFM</sequence>
<gene>
    <name evidence="1" type="ORF">RFN29_10985</name>
</gene>